<dbReference type="EMBL" id="JAFLWW010000018">
    <property type="protein sequence ID" value="MBT1160152.1"/>
    <property type="molecule type" value="Genomic_DNA"/>
</dbReference>
<gene>
    <name evidence="2" type="ORF">J1C56_31985</name>
</gene>
<dbReference type="InterPro" id="IPR002514">
    <property type="entry name" value="Transposase_8"/>
</dbReference>
<dbReference type="GO" id="GO:0003677">
    <property type="term" value="F:DNA binding"/>
    <property type="evidence" value="ECO:0007669"/>
    <property type="project" value="InterPro"/>
</dbReference>
<evidence type="ECO:0000313" key="2">
    <source>
        <dbReference type="EMBL" id="MBT1160152.1"/>
    </source>
</evidence>
<dbReference type="RefSeq" id="WP_214393939.1">
    <property type="nucleotide sequence ID" value="NZ_JAFLWW010000018.1"/>
</dbReference>
<feature type="region of interest" description="Disordered" evidence="1">
    <location>
        <begin position="97"/>
        <end position="120"/>
    </location>
</feature>
<dbReference type="GO" id="GO:0004803">
    <property type="term" value="F:transposase activity"/>
    <property type="evidence" value="ECO:0007669"/>
    <property type="project" value="InterPro"/>
</dbReference>
<comment type="caution">
    <text evidence="2">The sequence shown here is derived from an EMBL/GenBank/DDBJ whole genome shotgun (WGS) entry which is preliminary data.</text>
</comment>
<feature type="compositionally biased region" description="Basic and acidic residues" evidence="1">
    <location>
        <begin position="97"/>
        <end position="117"/>
    </location>
</feature>
<protein>
    <submittedName>
        <fullName evidence="2">Transposase</fullName>
    </submittedName>
</protein>
<name>A0A9X1AHX2_9HYPH</name>
<reference evidence="2" key="2">
    <citation type="submission" date="2021-03" db="EMBL/GenBank/DDBJ databases">
        <authorList>
            <person name="Artuso I."/>
            <person name="Turrini P."/>
            <person name="Pirolo M."/>
            <person name="Lugli G.A."/>
            <person name="Ventura M."/>
            <person name="Visca P."/>
        </authorList>
    </citation>
    <scope>NUCLEOTIDE SEQUENCE</scope>
    <source>
        <strain evidence="2">LMG 26462</strain>
    </source>
</reference>
<dbReference type="Proteomes" id="UP001138921">
    <property type="component" value="Unassembled WGS sequence"/>
</dbReference>
<dbReference type="GO" id="GO:0006313">
    <property type="term" value="P:DNA transposition"/>
    <property type="evidence" value="ECO:0007669"/>
    <property type="project" value="InterPro"/>
</dbReference>
<feature type="compositionally biased region" description="Low complexity" evidence="1">
    <location>
        <begin position="33"/>
        <end position="45"/>
    </location>
</feature>
<evidence type="ECO:0000313" key="3">
    <source>
        <dbReference type="Proteomes" id="UP001138921"/>
    </source>
</evidence>
<accession>A0A9X1AHX2</accession>
<keyword evidence="3" id="KW-1185">Reference proteome</keyword>
<feature type="region of interest" description="Disordered" evidence="1">
    <location>
        <begin position="1"/>
        <end position="59"/>
    </location>
</feature>
<organism evidence="2 3">
    <name type="scientific">Aminobacter anthyllidis</name>
    <dbReference type="NCBI Taxonomy" id="1035067"/>
    <lineage>
        <taxon>Bacteria</taxon>
        <taxon>Pseudomonadati</taxon>
        <taxon>Pseudomonadota</taxon>
        <taxon>Alphaproteobacteria</taxon>
        <taxon>Hyphomicrobiales</taxon>
        <taxon>Phyllobacteriaceae</taxon>
        <taxon>Aminobacter</taxon>
    </lineage>
</organism>
<dbReference type="Pfam" id="PF01527">
    <property type="entry name" value="HTH_Tnp_1"/>
    <property type="match status" value="1"/>
</dbReference>
<dbReference type="SUPFAM" id="SSF46689">
    <property type="entry name" value="Homeodomain-like"/>
    <property type="match status" value="1"/>
</dbReference>
<sequence length="160" mass="17414">MDDENGASAVAGKTDDGIVVKQQKSPRRKKAAEAGSAASEPASVEKPGPKRKTYSESEKAEKLKLIGKKVAEGMSTLQEVVKSAGISVQTYYQWKRNEKQKPAAKKNEVPAARKVERTASGGSDLAELVQLEAENNRLRGLLAEKLRAENLELRKRLGLN</sequence>
<dbReference type="InterPro" id="IPR009057">
    <property type="entry name" value="Homeodomain-like_sf"/>
</dbReference>
<evidence type="ECO:0000256" key="1">
    <source>
        <dbReference type="SAM" id="MobiDB-lite"/>
    </source>
</evidence>
<proteinExistence type="predicted"/>
<reference evidence="2" key="1">
    <citation type="journal article" date="2021" name="Microorganisms">
        <title>Phylogenomic Reconstruction and Metabolic Potential of the Genus Aminobacter.</title>
        <authorList>
            <person name="Artuso I."/>
            <person name="Turrini P."/>
            <person name="Pirolo M."/>
            <person name="Lugli G.A."/>
            <person name="Ventura M."/>
            <person name="Visca P."/>
        </authorList>
    </citation>
    <scope>NUCLEOTIDE SEQUENCE</scope>
    <source>
        <strain evidence="2">LMG 26462</strain>
    </source>
</reference>
<dbReference type="AlphaFoldDB" id="A0A9X1AHX2"/>